<dbReference type="InterPro" id="IPR008878">
    <property type="entry name" value="Transposase_IS66_Orf2"/>
</dbReference>
<gene>
    <name evidence="1" type="primary">tnpB</name>
    <name evidence="1" type="ORF">MYF79_15110</name>
</gene>
<evidence type="ECO:0000313" key="1">
    <source>
        <dbReference type="EMBL" id="UPK72621.1"/>
    </source>
</evidence>
<evidence type="ECO:0000313" key="2">
    <source>
        <dbReference type="Proteomes" id="UP000830198"/>
    </source>
</evidence>
<proteinExistence type="predicted"/>
<protein>
    <submittedName>
        <fullName evidence="1">IS66 family insertion sequence element accessory protein TnpB</fullName>
    </submittedName>
</protein>
<dbReference type="PANTHER" id="PTHR36455:SF1">
    <property type="entry name" value="BLR8292 PROTEIN"/>
    <property type="match status" value="1"/>
</dbReference>
<dbReference type="NCBIfam" id="NF033819">
    <property type="entry name" value="IS66_TnpB"/>
    <property type="match status" value="1"/>
</dbReference>
<keyword evidence="2" id="KW-1185">Reference proteome</keyword>
<name>A0ABY4I954_CHIFI</name>
<organism evidence="1 2">
    <name type="scientific">Chitinophaga filiformis</name>
    <name type="common">Myxococcus filiformis</name>
    <name type="synonym">Flexibacter filiformis</name>
    <dbReference type="NCBI Taxonomy" id="104663"/>
    <lineage>
        <taxon>Bacteria</taxon>
        <taxon>Pseudomonadati</taxon>
        <taxon>Bacteroidota</taxon>
        <taxon>Chitinophagia</taxon>
        <taxon>Chitinophagales</taxon>
        <taxon>Chitinophagaceae</taxon>
        <taxon>Chitinophaga</taxon>
    </lineage>
</organism>
<reference evidence="1 2" key="1">
    <citation type="submission" date="2022-04" db="EMBL/GenBank/DDBJ databases">
        <title>The arsenic-methylating capacity of Chitinophaga filiformis YT5 during chitin decomposition.</title>
        <authorList>
            <person name="Chen G."/>
            <person name="Liang Y."/>
        </authorList>
    </citation>
    <scope>NUCLEOTIDE SEQUENCE [LARGE SCALE GENOMIC DNA]</scope>
    <source>
        <strain evidence="1 2">YT5</strain>
    </source>
</reference>
<dbReference type="Pfam" id="PF05717">
    <property type="entry name" value="TnpB_IS66"/>
    <property type="match status" value="1"/>
</dbReference>
<dbReference type="EMBL" id="CP095855">
    <property type="protein sequence ID" value="UPK72621.1"/>
    <property type="molecule type" value="Genomic_DNA"/>
</dbReference>
<dbReference type="RefSeq" id="WP_247814804.1">
    <property type="nucleotide sequence ID" value="NZ_CP095855.1"/>
</dbReference>
<dbReference type="PANTHER" id="PTHR36455">
    <property type="match status" value="1"/>
</dbReference>
<sequence>MIALNPECRYFLYRSPININKSFYSLASIAREQMKVDPLSLAVFIFLNNNRNQLKLLVWQGDGFAIFHKRLEEGTFELPPFLHDQTHVVISYSQLILILQGISLEKVHYRKRYNQKNASTLTSR</sequence>
<dbReference type="Proteomes" id="UP000830198">
    <property type="component" value="Chromosome"/>
</dbReference>
<accession>A0ABY4I954</accession>